<evidence type="ECO:0008006" key="4">
    <source>
        <dbReference type="Google" id="ProtNLM"/>
    </source>
</evidence>
<evidence type="ECO:0000313" key="3">
    <source>
        <dbReference type="Proteomes" id="UP000054516"/>
    </source>
</evidence>
<feature type="transmembrane region" description="Helical" evidence="1">
    <location>
        <begin position="148"/>
        <end position="169"/>
    </location>
</feature>
<accession>A0A1S8A8Q6</accession>
<dbReference type="Proteomes" id="UP000054516">
    <property type="component" value="Unassembled WGS sequence"/>
</dbReference>
<protein>
    <recommendedName>
        <fullName evidence="4">Integral membrane protein</fullName>
    </recommendedName>
</protein>
<reference evidence="2" key="1">
    <citation type="submission" date="2016-03" db="EMBL/GenBank/DDBJ databases">
        <title>Draft genome sequence of Rosellinia necatrix.</title>
        <authorList>
            <person name="Kanematsu S."/>
        </authorList>
    </citation>
    <scope>NUCLEOTIDE SEQUENCE [LARGE SCALE GENOMIC DNA]</scope>
    <source>
        <strain evidence="2">W97</strain>
    </source>
</reference>
<proteinExistence type="predicted"/>
<feature type="transmembrane region" description="Helical" evidence="1">
    <location>
        <begin position="6"/>
        <end position="31"/>
    </location>
</feature>
<dbReference type="AlphaFoldDB" id="A0A1S8A8Q6"/>
<evidence type="ECO:0000256" key="1">
    <source>
        <dbReference type="SAM" id="Phobius"/>
    </source>
</evidence>
<keyword evidence="3" id="KW-1185">Reference proteome</keyword>
<feature type="transmembrane region" description="Helical" evidence="1">
    <location>
        <begin position="116"/>
        <end position="136"/>
    </location>
</feature>
<dbReference type="EMBL" id="DF977466">
    <property type="protein sequence ID" value="GAW26100.1"/>
    <property type="molecule type" value="Genomic_DNA"/>
</dbReference>
<dbReference type="OMA" id="VEQYLTW"/>
<name>A0A1S8A8Q6_ROSNE</name>
<keyword evidence="1" id="KW-0812">Transmembrane</keyword>
<dbReference type="OrthoDB" id="5370537at2759"/>
<sequence length="179" mass="18939">MAVPGTVQALIAAFSFGILFNAASAALVLYVKGHGSAIYRDGLRLVLIVFLLTSASWALVEFLSTLIDPSATSICQVAVVFSSLFDQVGRVAVEQYLTWAVPKGDAKTVFSLLPQILIFGRLFVGVAFTAVTRTQFKPTCAPISSVRAVSVTVIALDAVIIGLLSIQAFSNERDIVTGA</sequence>
<gene>
    <name evidence="2" type="ORF">SAMD00023353_2100600</name>
</gene>
<evidence type="ECO:0000313" key="2">
    <source>
        <dbReference type="EMBL" id="GAW26100.1"/>
    </source>
</evidence>
<organism evidence="2">
    <name type="scientific">Rosellinia necatrix</name>
    <name type="common">White root-rot fungus</name>
    <dbReference type="NCBI Taxonomy" id="77044"/>
    <lineage>
        <taxon>Eukaryota</taxon>
        <taxon>Fungi</taxon>
        <taxon>Dikarya</taxon>
        <taxon>Ascomycota</taxon>
        <taxon>Pezizomycotina</taxon>
        <taxon>Sordariomycetes</taxon>
        <taxon>Xylariomycetidae</taxon>
        <taxon>Xylariales</taxon>
        <taxon>Xylariaceae</taxon>
        <taxon>Rosellinia</taxon>
    </lineage>
</organism>
<feature type="transmembrane region" description="Helical" evidence="1">
    <location>
        <begin position="43"/>
        <end position="60"/>
    </location>
</feature>
<keyword evidence="1" id="KW-0472">Membrane</keyword>
<keyword evidence="1" id="KW-1133">Transmembrane helix</keyword>